<evidence type="ECO:0000313" key="2">
    <source>
        <dbReference type="EMBL" id="GMR61592.1"/>
    </source>
</evidence>
<feature type="compositionally biased region" description="Low complexity" evidence="1">
    <location>
        <begin position="300"/>
        <end position="319"/>
    </location>
</feature>
<feature type="region of interest" description="Disordered" evidence="1">
    <location>
        <begin position="1"/>
        <end position="99"/>
    </location>
</feature>
<evidence type="ECO:0000313" key="3">
    <source>
        <dbReference type="Proteomes" id="UP001328107"/>
    </source>
</evidence>
<feature type="compositionally biased region" description="Basic and acidic residues" evidence="1">
    <location>
        <begin position="133"/>
        <end position="155"/>
    </location>
</feature>
<feature type="compositionally biased region" description="Low complexity" evidence="1">
    <location>
        <begin position="181"/>
        <end position="218"/>
    </location>
</feature>
<dbReference type="EMBL" id="BTRK01000006">
    <property type="protein sequence ID" value="GMR61592.1"/>
    <property type="molecule type" value="Genomic_DNA"/>
</dbReference>
<reference evidence="3" key="1">
    <citation type="submission" date="2022-10" db="EMBL/GenBank/DDBJ databases">
        <title>Genome assembly of Pristionchus species.</title>
        <authorList>
            <person name="Yoshida K."/>
            <person name="Sommer R.J."/>
        </authorList>
    </citation>
    <scope>NUCLEOTIDE SEQUENCE [LARGE SCALE GENOMIC DNA]</scope>
    <source>
        <strain evidence="3">RS5460</strain>
    </source>
</reference>
<feature type="compositionally biased region" description="Basic and acidic residues" evidence="1">
    <location>
        <begin position="165"/>
        <end position="176"/>
    </location>
</feature>
<dbReference type="AlphaFoldDB" id="A0AAN5DFI0"/>
<dbReference type="Proteomes" id="UP001328107">
    <property type="component" value="Unassembled WGS sequence"/>
</dbReference>
<organism evidence="2 3">
    <name type="scientific">Pristionchus mayeri</name>
    <dbReference type="NCBI Taxonomy" id="1317129"/>
    <lineage>
        <taxon>Eukaryota</taxon>
        <taxon>Metazoa</taxon>
        <taxon>Ecdysozoa</taxon>
        <taxon>Nematoda</taxon>
        <taxon>Chromadorea</taxon>
        <taxon>Rhabditida</taxon>
        <taxon>Rhabditina</taxon>
        <taxon>Diplogasteromorpha</taxon>
        <taxon>Diplogasteroidea</taxon>
        <taxon>Neodiplogasteridae</taxon>
        <taxon>Pristionchus</taxon>
    </lineage>
</organism>
<evidence type="ECO:0000256" key="1">
    <source>
        <dbReference type="SAM" id="MobiDB-lite"/>
    </source>
</evidence>
<name>A0AAN5DFI0_9BILA</name>
<comment type="caution">
    <text evidence="2">The sequence shown here is derived from an EMBL/GenBank/DDBJ whole genome shotgun (WGS) entry which is preliminary data.</text>
</comment>
<feature type="compositionally biased region" description="Basic and acidic residues" evidence="1">
    <location>
        <begin position="270"/>
        <end position="285"/>
    </location>
</feature>
<accession>A0AAN5DFI0</accession>
<feature type="compositionally biased region" description="Polar residues" evidence="1">
    <location>
        <begin position="77"/>
        <end position="90"/>
    </location>
</feature>
<proteinExistence type="predicted"/>
<keyword evidence="3" id="KW-1185">Reference proteome</keyword>
<feature type="compositionally biased region" description="Low complexity" evidence="1">
    <location>
        <begin position="339"/>
        <end position="351"/>
    </location>
</feature>
<gene>
    <name evidence="2" type="ORF">PMAYCL1PPCAC_31787</name>
</gene>
<sequence>MPRTRTGSSTTESKHFVHPSTIRPSTSSARMANGRGPVSPRKLSGASEATLSPRKRRASEMVRAQSEMPADKKPRHNPSTSRLRSVTPSRSIGGRELTGLLLDKPVEILEVKRSRNMSDAAVMALVAKMDEDAKKEANRQKKEFDEVLRAARADSEMPEPTNTSRVDRARSERPQDLTRLPTRSATPARASTPARSRAKTPSRASRAPSESRSPVRARSILRDDTARSRRGKSVTFESPGAKEEEGRSSSSEPEAPPSPKILRSSAKKGLGKDDVALATNRETRSSSKPPEPPVLRARPAKGPVPTATPATTKTSSAKGPIPALTPIPAKTPRTPPKGPSSSRAPAKASRVSPPPTSSRGKTTPVAVDTEVDAARPTRPNHIVRRVRTIVDEGQMTVMNRKRREDMRESAAIVDECPLCRVPLITNPIDRRIDIDAHEDRGVKVLETSIKTCVAANGSITEEAMLVGGRESRRRTDIWHYARCSVIEKFRLDGSNMPSHFFVPGTNMIALRNQYLTPDVLMSEQERKRATEDLPPRLRNQVCSLPVWAKDVYFRRRKAYEVAVQKMLTSDEAGPSTSSQIFTRPSRVRCHCDKYKLQRCGDKNSPCCNPEMLQLEALSTCESSESEHDESDEE</sequence>
<feature type="region of interest" description="Disordered" evidence="1">
    <location>
        <begin position="133"/>
        <end position="366"/>
    </location>
</feature>
<feature type="compositionally biased region" description="Polar residues" evidence="1">
    <location>
        <begin position="1"/>
        <end position="11"/>
    </location>
</feature>
<protein>
    <submittedName>
        <fullName evidence="2">Uncharacterized protein</fullName>
    </submittedName>
</protein>